<reference evidence="1" key="1">
    <citation type="journal article" date="2018" name="PLoS Negl. Trop. Dis.">
        <title>An insight into the salivary gland and fat body transcriptome of Panstrongylus lignarius (Hemiptera: Heteroptera), the main vector of Chagas disease in Peru.</title>
        <authorList>
            <person name="Nevoa J.C."/>
            <person name="Mendes M.T."/>
            <person name="da Silva M.V."/>
            <person name="Soares S.C."/>
            <person name="Oliveira C.J.F."/>
            <person name="Ribeiro J.M.C."/>
        </authorList>
    </citation>
    <scope>NUCLEOTIDE SEQUENCE</scope>
</reference>
<organism evidence="1">
    <name type="scientific">Panstrongylus lignarius</name>
    <dbReference type="NCBI Taxonomy" id="156445"/>
    <lineage>
        <taxon>Eukaryota</taxon>
        <taxon>Metazoa</taxon>
        <taxon>Ecdysozoa</taxon>
        <taxon>Arthropoda</taxon>
        <taxon>Hexapoda</taxon>
        <taxon>Insecta</taxon>
        <taxon>Pterygota</taxon>
        <taxon>Neoptera</taxon>
        <taxon>Paraneoptera</taxon>
        <taxon>Hemiptera</taxon>
        <taxon>Heteroptera</taxon>
        <taxon>Panheteroptera</taxon>
        <taxon>Cimicomorpha</taxon>
        <taxon>Reduviidae</taxon>
        <taxon>Triatominae</taxon>
        <taxon>Panstrongylus</taxon>
    </lineage>
</organism>
<name>A0A224Y1Y7_9HEMI</name>
<proteinExistence type="predicted"/>
<accession>A0A224Y1Y7</accession>
<protein>
    <submittedName>
        <fullName evidence="1">Putative secreted protein</fullName>
    </submittedName>
</protein>
<sequence length="93" mass="10273">MQANLAVLVISGLSSACANLLVLILRGHESALSWVRNTAPPLALSELFPFPELLLPLPDNPLSFPALLLPRTACFNFSRTIFTFSKFLIRKHL</sequence>
<dbReference type="AlphaFoldDB" id="A0A224Y1Y7"/>
<dbReference type="EMBL" id="GFTR01001346">
    <property type="protein sequence ID" value="JAW15080.1"/>
    <property type="molecule type" value="Transcribed_RNA"/>
</dbReference>
<evidence type="ECO:0000313" key="1">
    <source>
        <dbReference type="EMBL" id="JAW15080.1"/>
    </source>
</evidence>